<dbReference type="EMBL" id="JAOZYC010000124">
    <property type="protein sequence ID" value="MEB8339855.1"/>
    <property type="molecule type" value="Genomic_DNA"/>
</dbReference>
<dbReference type="Gene3D" id="3.40.50.12780">
    <property type="entry name" value="N-terminal domain of ligase-like"/>
    <property type="match status" value="1"/>
</dbReference>
<gene>
    <name evidence="2" type="ORF">OKJ99_20405</name>
</gene>
<organism evidence="2 3">
    <name type="scientific">Streptomyces endophyticus</name>
    <dbReference type="NCBI Taxonomy" id="714166"/>
    <lineage>
        <taxon>Bacteria</taxon>
        <taxon>Bacillati</taxon>
        <taxon>Actinomycetota</taxon>
        <taxon>Actinomycetes</taxon>
        <taxon>Kitasatosporales</taxon>
        <taxon>Streptomycetaceae</taxon>
        <taxon>Streptomyces</taxon>
    </lineage>
</organism>
<accession>A0ABU6F928</accession>
<reference evidence="2 3" key="1">
    <citation type="submission" date="2022-10" db="EMBL/GenBank/DDBJ databases">
        <authorList>
            <person name="Xie J."/>
            <person name="Shen N."/>
        </authorList>
    </citation>
    <scope>NUCLEOTIDE SEQUENCE [LARGE SCALE GENOMIC DNA]</scope>
    <source>
        <strain evidence="2 3">YIM65594</strain>
    </source>
</reference>
<protein>
    <recommendedName>
        <fullName evidence="1">Acetyl-coenzyme A synthetase N-terminal domain-containing protein</fullName>
    </recommendedName>
</protein>
<comment type="caution">
    <text evidence="2">The sequence shown here is derived from an EMBL/GenBank/DDBJ whole genome shotgun (WGS) entry which is preliminary data.</text>
</comment>
<dbReference type="PANTHER" id="PTHR24095:SF243">
    <property type="entry name" value="ACETYL-COENZYME A SYNTHETASE"/>
    <property type="match status" value="1"/>
</dbReference>
<evidence type="ECO:0000313" key="3">
    <source>
        <dbReference type="Proteomes" id="UP001354931"/>
    </source>
</evidence>
<dbReference type="Proteomes" id="UP001354931">
    <property type="component" value="Unassembled WGS sequence"/>
</dbReference>
<evidence type="ECO:0000313" key="2">
    <source>
        <dbReference type="EMBL" id="MEB8339855.1"/>
    </source>
</evidence>
<name>A0ABU6F928_9ACTN</name>
<dbReference type="PANTHER" id="PTHR24095">
    <property type="entry name" value="ACETYL-COENZYME A SYNTHETASE"/>
    <property type="match status" value="1"/>
</dbReference>
<dbReference type="SUPFAM" id="SSF56801">
    <property type="entry name" value="Acetyl-CoA synthetase-like"/>
    <property type="match status" value="1"/>
</dbReference>
<feature type="domain" description="Acetyl-coenzyme A synthetase N-terminal" evidence="1">
    <location>
        <begin position="33"/>
        <end position="90"/>
    </location>
</feature>
<dbReference type="InterPro" id="IPR042099">
    <property type="entry name" value="ANL_N_sf"/>
</dbReference>
<sequence>ALPISEVTKMSAASLYPVRPEVLANTLTDEATYKAMYQQSVVNPDGFWREQAKRLDWIKPFTTVKQTSFDDHHVDIKWFADGTLNVSYNCLDRHP</sequence>
<dbReference type="InterPro" id="IPR032387">
    <property type="entry name" value="ACAS_N"/>
</dbReference>
<dbReference type="Pfam" id="PF16177">
    <property type="entry name" value="ACAS_N"/>
    <property type="match status" value="1"/>
</dbReference>
<proteinExistence type="predicted"/>
<keyword evidence="3" id="KW-1185">Reference proteome</keyword>
<dbReference type="RefSeq" id="WP_326018327.1">
    <property type="nucleotide sequence ID" value="NZ_JAOZYC010000124.1"/>
</dbReference>
<evidence type="ECO:0000259" key="1">
    <source>
        <dbReference type="Pfam" id="PF16177"/>
    </source>
</evidence>
<feature type="non-terminal residue" evidence="2">
    <location>
        <position position="1"/>
    </location>
</feature>